<dbReference type="RefSeq" id="WP_338291637.1">
    <property type="nucleotide sequence ID" value="NZ_AP027272.1"/>
</dbReference>
<keyword evidence="2 5" id="KW-0812">Transmembrane</keyword>
<dbReference type="SUPFAM" id="SSF161084">
    <property type="entry name" value="MAPEG domain-like"/>
    <property type="match status" value="1"/>
</dbReference>
<feature type="transmembrane region" description="Helical" evidence="5">
    <location>
        <begin position="109"/>
        <end position="131"/>
    </location>
</feature>
<dbReference type="InterPro" id="IPR023352">
    <property type="entry name" value="MAPEG-like_dom_sf"/>
</dbReference>
<dbReference type="PANTHER" id="PTHR35371">
    <property type="entry name" value="INNER MEMBRANE PROTEIN"/>
    <property type="match status" value="1"/>
</dbReference>
<keyword evidence="4 5" id="KW-0472">Membrane</keyword>
<evidence type="ECO:0000313" key="7">
    <source>
        <dbReference type="Proteomes" id="UP001333710"/>
    </source>
</evidence>
<protein>
    <submittedName>
        <fullName evidence="6">Membrane protein</fullName>
    </submittedName>
</protein>
<dbReference type="Proteomes" id="UP001333710">
    <property type="component" value="Chromosome"/>
</dbReference>
<dbReference type="AlphaFoldDB" id="A0AA48HNA4"/>
<reference evidence="6" key="1">
    <citation type="submission" date="2023-01" db="EMBL/GenBank/DDBJ databases">
        <title>Complete genome sequence of Planctobacterium marinum strain Dej080120_11.</title>
        <authorList>
            <person name="Ueki S."/>
            <person name="Maruyama F."/>
        </authorList>
    </citation>
    <scope>NUCLEOTIDE SEQUENCE</scope>
    <source>
        <strain evidence="6">Dej080120_11</strain>
    </source>
</reference>
<name>A0AA48HNA4_9ALTE</name>
<keyword evidence="7" id="KW-1185">Reference proteome</keyword>
<dbReference type="PANTHER" id="PTHR35371:SF1">
    <property type="entry name" value="BLR7753 PROTEIN"/>
    <property type="match status" value="1"/>
</dbReference>
<accession>A0AA48HNA4</accession>
<dbReference type="EMBL" id="AP027272">
    <property type="protein sequence ID" value="BDX05652.1"/>
    <property type="molecule type" value="Genomic_DNA"/>
</dbReference>
<dbReference type="Pfam" id="PF01124">
    <property type="entry name" value="MAPEG"/>
    <property type="match status" value="1"/>
</dbReference>
<proteinExistence type="predicted"/>
<evidence type="ECO:0000256" key="5">
    <source>
        <dbReference type="SAM" id="Phobius"/>
    </source>
</evidence>
<dbReference type="Gene3D" id="1.20.120.550">
    <property type="entry name" value="Membrane associated eicosanoid/glutathione metabolism-like domain"/>
    <property type="match status" value="1"/>
</dbReference>
<evidence type="ECO:0000313" key="6">
    <source>
        <dbReference type="EMBL" id="BDX05652.1"/>
    </source>
</evidence>
<dbReference type="InterPro" id="IPR001129">
    <property type="entry name" value="Membr-assoc_MAPEG"/>
</dbReference>
<evidence type="ECO:0000256" key="4">
    <source>
        <dbReference type="ARBA" id="ARBA00023136"/>
    </source>
</evidence>
<sequence length="133" mass="15215">MEIVLISLFLATLMPILAKAPLALEMHKLKGYDNRNPRQQQDQLQGFGARCKAAHYNSFEALIMYIPGALAVVAVDAVTQLTEYYAMGFVFARFCYLLMYWLDQHVLRSLFWGVGFIISLLMLWQAMAMVATW</sequence>
<comment type="subcellular location">
    <subcellularLocation>
        <location evidence="1">Membrane</location>
    </subcellularLocation>
</comment>
<evidence type="ECO:0000256" key="1">
    <source>
        <dbReference type="ARBA" id="ARBA00004370"/>
    </source>
</evidence>
<evidence type="ECO:0000256" key="3">
    <source>
        <dbReference type="ARBA" id="ARBA00022989"/>
    </source>
</evidence>
<evidence type="ECO:0000256" key="2">
    <source>
        <dbReference type="ARBA" id="ARBA00022692"/>
    </source>
</evidence>
<gene>
    <name evidence="6" type="ORF">MACH26_11730</name>
</gene>
<dbReference type="GO" id="GO:0016020">
    <property type="term" value="C:membrane"/>
    <property type="evidence" value="ECO:0007669"/>
    <property type="project" value="UniProtKB-SubCell"/>
</dbReference>
<keyword evidence="3 5" id="KW-1133">Transmembrane helix</keyword>
<organism evidence="6 7">
    <name type="scientific">Planctobacterium marinum</name>
    <dbReference type="NCBI Taxonomy" id="1631968"/>
    <lineage>
        <taxon>Bacteria</taxon>
        <taxon>Pseudomonadati</taxon>
        <taxon>Pseudomonadota</taxon>
        <taxon>Gammaproteobacteria</taxon>
        <taxon>Alteromonadales</taxon>
        <taxon>Alteromonadaceae</taxon>
        <taxon>Planctobacterium</taxon>
    </lineage>
</organism>
<dbReference type="KEGG" id="pmaw:MACH26_11730"/>
<feature type="transmembrane region" description="Helical" evidence="5">
    <location>
        <begin position="84"/>
        <end position="102"/>
    </location>
</feature>